<proteinExistence type="predicted"/>
<name>A0A7K1GH98_9FLAO</name>
<comment type="caution">
    <text evidence="2">The sequence shown here is derived from an EMBL/GenBank/DDBJ whole genome shotgun (WGS) entry which is preliminary data.</text>
</comment>
<dbReference type="Pfam" id="PF01890">
    <property type="entry name" value="CbiG_C"/>
    <property type="match status" value="1"/>
</dbReference>
<keyword evidence="3" id="KW-1185">Reference proteome</keyword>
<dbReference type="EMBL" id="WJYA01000323">
    <property type="protein sequence ID" value="MTE28513.1"/>
    <property type="molecule type" value="Genomic_DNA"/>
</dbReference>
<dbReference type="Proteomes" id="UP000447545">
    <property type="component" value="Unassembled WGS sequence"/>
</dbReference>
<evidence type="ECO:0000313" key="2">
    <source>
        <dbReference type="EMBL" id="MTE28513.1"/>
    </source>
</evidence>
<protein>
    <recommendedName>
        <fullName evidence="1">CobE/GbiG C-terminal domain-containing protein</fullName>
    </recommendedName>
</protein>
<dbReference type="Gene3D" id="3.30.420.180">
    <property type="entry name" value="CobE/GbiG C-terminal domain"/>
    <property type="match status" value="1"/>
</dbReference>
<organism evidence="2 3">
    <name type="scientific">Winogradskyella ouciana</name>
    <dbReference type="NCBI Taxonomy" id="2608631"/>
    <lineage>
        <taxon>Bacteria</taxon>
        <taxon>Pseudomonadati</taxon>
        <taxon>Bacteroidota</taxon>
        <taxon>Flavobacteriia</taxon>
        <taxon>Flavobacteriales</taxon>
        <taxon>Flavobacteriaceae</taxon>
        <taxon>Winogradskyella</taxon>
    </lineage>
</organism>
<sequence>MNATELGVGLGVRTGATVAEIGHLVDAVLEEAGAHRAESVVLATTERRSADPAVRAFA</sequence>
<dbReference type="GO" id="GO:0009236">
    <property type="term" value="P:cobalamin biosynthetic process"/>
    <property type="evidence" value="ECO:0007669"/>
    <property type="project" value="InterPro"/>
</dbReference>
<dbReference type="AlphaFoldDB" id="A0A7K1GH98"/>
<feature type="domain" description="CobE/GbiG C-terminal" evidence="1">
    <location>
        <begin position="8"/>
        <end position="58"/>
    </location>
</feature>
<reference evidence="2 3" key="1">
    <citation type="submission" date="2019-11" db="EMBL/GenBank/DDBJ databases">
        <title>Winogradskyella ouciana sp. nov., isolated from the hadal seawater of the Mariana Trench.</title>
        <authorList>
            <person name="Liu R."/>
        </authorList>
    </citation>
    <scope>NUCLEOTIDE SEQUENCE [LARGE SCALE GENOMIC DNA]</scope>
    <source>
        <strain evidence="2 3">ZXX205</strain>
    </source>
</reference>
<accession>A0A7K1GH98</accession>
<evidence type="ECO:0000313" key="3">
    <source>
        <dbReference type="Proteomes" id="UP000447545"/>
    </source>
</evidence>
<dbReference type="InterPro" id="IPR036518">
    <property type="entry name" value="CobE/GbiG_C_sf"/>
</dbReference>
<evidence type="ECO:0000259" key="1">
    <source>
        <dbReference type="Pfam" id="PF01890"/>
    </source>
</evidence>
<gene>
    <name evidence="2" type="ORF">F1003_16485</name>
</gene>
<dbReference type="SUPFAM" id="SSF159664">
    <property type="entry name" value="CobE/GbiG C-terminal domain-like"/>
    <property type="match status" value="1"/>
</dbReference>
<dbReference type="InterPro" id="IPR002750">
    <property type="entry name" value="CobE/GbiG_C"/>
</dbReference>
<feature type="non-terminal residue" evidence="2">
    <location>
        <position position="58"/>
    </location>
</feature>